<evidence type="ECO:0000256" key="1">
    <source>
        <dbReference type="ARBA" id="ARBA00001974"/>
    </source>
</evidence>
<dbReference type="PROSITE" id="PS00862">
    <property type="entry name" value="OX2_COVAL_FAD"/>
    <property type="match status" value="1"/>
</dbReference>
<sequence>MVDTNTGIERGTVPVARLRALVSGRVLVPGDADYEEARTVYLGGMDQRPAVIVQPADAGDVARVVALAREDELPLAVKGGGHSMFCLNDGGIVLDTSSLRDLDIDPETRTAWAGAGLNAGEYSKAAAEHGLVTGFGDTGSVGIGGITVGGGIGYLVRKYGLTVDDVLAAEVVTADGRLLQVDAEHEPDLFWAIRGGGGNFGVVTRLNFRLHELGTVTGGLLLLPATPEVVAGFVEAAENAPEELSTIANVMPSPPMPFVPEELHGTPIVLAILVYAGEGEAAEAALAPFRGLAAPIADMIQAMPFPGVYPPEEEGFHPVAAARSLFTDSFGVDDAKLVLEQIASSSAAMPAVQLRVLGGAMARVPADATAFAHRDRKILINVAAMYQEPEEAELHTRWADELTAALQKGVPGVYVNFLAEDSEARIREAYPAGTWERLRAVKRAYDPTNLFRRNSNIPPADEPR</sequence>
<accession>A0A388T6E6</accession>
<dbReference type="Gene3D" id="3.30.43.10">
    <property type="entry name" value="Uridine Diphospho-n-acetylenolpyruvylglucosamine Reductase, domain 2"/>
    <property type="match status" value="1"/>
</dbReference>
<dbReference type="PANTHER" id="PTHR42973">
    <property type="entry name" value="BINDING OXIDOREDUCTASE, PUTATIVE (AFU_ORTHOLOGUE AFUA_1G17690)-RELATED"/>
    <property type="match status" value="1"/>
</dbReference>
<gene>
    <name evidence="7" type="ORF">SSP531S_50350</name>
</gene>
<proteinExistence type="inferred from homology"/>
<dbReference type="AlphaFoldDB" id="A0A388T6E6"/>
<evidence type="ECO:0000256" key="5">
    <source>
        <dbReference type="ARBA" id="ARBA00023002"/>
    </source>
</evidence>
<dbReference type="InterPro" id="IPR036318">
    <property type="entry name" value="FAD-bd_PCMH-like_sf"/>
</dbReference>
<dbReference type="InterPro" id="IPR016166">
    <property type="entry name" value="FAD-bd_PCMH"/>
</dbReference>
<dbReference type="Proteomes" id="UP000265354">
    <property type="component" value="Unassembled WGS sequence"/>
</dbReference>
<feature type="domain" description="FAD-binding PCMH-type" evidence="6">
    <location>
        <begin position="45"/>
        <end position="213"/>
    </location>
</feature>
<evidence type="ECO:0000259" key="6">
    <source>
        <dbReference type="PROSITE" id="PS51387"/>
    </source>
</evidence>
<reference evidence="7 8" key="1">
    <citation type="submission" date="2018-07" db="EMBL/GenBank/DDBJ databases">
        <title>Whole Genome Shotgun Sequence of Streptomyces spongiicola strain 531S.</title>
        <authorList>
            <person name="Dohra H."/>
            <person name="Kodani S."/>
        </authorList>
    </citation>
    <scope>NUCLEOTIDE SEQUENCE [LARGE SCALE GENOMIC DNA]</scope>
    <source>
        <strain evidence="7 8">531S</strain>
    </source>
</reference>
<dbReference type="GO" id="GO:0016491">
    <property type="term" value="F:oxidoreductase activity"/>
    <property type="evidence" value="ECO:0007669"/>
    <property type="project" value="UniProtKB-KW"/>
</dbReference>
<dbReference type="SUPFAM" id="SSF56176">
    <property type="entry name" value="FAD-binding/transporter-associated domain-like"/>
    <property type="match status" value="1"/>
</dbReference>
<keyword evidence="3" id="KW-0285">Flavoprotein</keyword>
<dbReference type="Gene3D" id="3.40.462.20">
    <property type="match status" value="1"/>
</dbReference>
<dbReference type="PANTHER" id="PTHR42973:SF39">
    <property type="entry name" value="FAD-BINDING PCMH-TYPE DOMAIN-CONTAINING PROTEIN"/>
    <property type="match status" value="1"/>
</dbReference>
<dbReference type="Pfam" id="PF08031">
    <property type="entry name" value="BBE"/>
    <property type="match status" value="1"/>
</dbReference>
<dbReference type="InterPro" id="IPR006093">
    <property type="entry name" value="Oxy_OxRdtase_FAD_BS"/>
</dbReference>
<dbReference type="Pfam" id="PF01565">
    <property type="entry name" value="FAD_binding_4"/>
    <property type="match status" value="1"/>
</dbReference>
<comment type="cofactor">
    <cofactor evidence="1">
        <name>FAD</name>
        <dbReference type="ChEBI" id="CHEBI:57692"/>
    </cofactor>
</comment>
<evidence type="ECO:0000256" key="3">
    <source>
        <dbReference type="ARBA" id="ARBA00022630"/>
    </source>
</evidence>
<keyword evidence="5" id="KW-0560">Oxidoreductase</keyword>
<dbReference type="EMBL" id="BGZL01000019">
    <property type="protein sequence ID" value="GBQ03560.1"/>
    <property type="molecule type" value="Genomic_DNA"/>
</dbReference>
<organism evidence="7 8">
    <name type="scientific">Streptomyces spongiicola</name>
    <dbReference type="NCBI Taxonomy" id="1690221"/>
    <lineage>
        <taxon>Bacteria</taxon>
        <taxon>Bacillati</taxon>
        <taxon>Actinomycetota</taxon>
        <taxon>Actinomycetes</taxon>
        <taxon>Kitasatosporales</taxon>
        <taxon>Streptomycetaceae</taxon>
        <taxon>Streptomyces</taxon>
    </lineage>
</organism>
<name>A0A388T6E6_9ACTN</name>
<dbReference type="Gene3D" id="3.30.465.10">
    <property type="match status" value="1"/>
</dbReference>
<dbReference type="InterPro" id="IPR050416">
    <property type="entry name" value="FAD-linked_Oxidoreductase"/>
</dbReference>
<comment type="similarity">
    <text evidence="2">Belongs to the oxygen-dependent FAD-linked oxidoreductase family.</text>
</comment>
<dbReference type="InterPro" id="IPR016167">
    <property type="entry name" value="FAD-bd_PCMH_sub1"/>
</dbReference>
<evidence type="ECO:0000313" key="7">
    <source>
        <dbReference type="EMBL" id="GBQ03560.1"/>
    </source>
</evidence>
<comment type="caution">
    <text evidence="7">The sequence shown here is derived from an EMBL/GenBank/DDBJ whole genome shotgun (WGS) entry which is preliminary data.</text>
</comment>
<evidence type="ECO:0000313" key="8">
    <source>
        <dbReference type="Proteomes" id="UP000265354"/>
    </source>
</evidence>
<protein>
    <submittedName>
        <fullName evidence="7">FAD-binding protein</fullName>
    </submittedName>
</protein>
<dbReference type="InterPro" id="IPR006094">
    <property type="entry name" value="Oxid_FAD_bind_N"/>
</dbReference>
<dbReference type="InterPro" id="IPR012951">
    <property type="entry name" value="BBE"/>
</dbReference>
<evidence type="ECO:0000256" key="4">
    <source>
        <dbReference type="ARBA" id="ARBA00022827"/>
    </source>
</evidence>
<dbReference type="GO" id="GO:0071949">
    <property type="term" value="F:FAD binding"/>
    <property type="evidence" value="ECO:0007669"/>
    <property type="project" value="InterPro"/>
</dbReference>
<dbReference type="RefSeq" id="WP_116428728.1">
    <property type="nucleotide sequence ID" value="NZ_BGZL01000019.1"/>
</dbReference>
<evidence type="ECO:0000256" key="2">
    <source>
        <dbReference type="ARBA" id="ARBA00005466"/>
    </source>
</evidence>
<keyword evidence="4" id="KW-0274">FAD</keyword>
<dbReference type="PROSITE" id="PS51387">
    <property type="entry name" value="FAD_PCMH"/>
    <property type="match status" value="1"/>
</dbReference>
<dbReference type="InterPro" id="IPR016169">
    <property type="entry name" value="FAD-bd_PCMH_sub2"/>
</dbReference>